<evidence type="ECO:0000256" key="10">
    <source>
        <dbReference type="ARBA" id="ARBA00023114"/>
    </source>
</evidence>
<keyword evidence="3" id="KW-0813">Transport</keyword>
<dbReference type="RefSeq" id="WP_027889496.1">
    <property type="nucleotide sequence ID" value="NZ_LT906446.1"/>
</dbReference>
<dbReference type="PANTHER" id="PTHR33619">
    <property type="entry name" value="POLYSACCHARIDE EXPORT PROTEIN GFCE-RELATED"/>
    <property type="match status" value="1"/>
</dbReference>
<evidence type="ECO:0000313" key="18">
    <source>
        <dbReference type="EMBL" id="SNV05587.1"/>
    </source>
</evidence>
<comment type="similarity">
    <text evidence="2">Belongs to the BexD/CtrA/VexA family.</text>
</comment>
<dbReference type="Pfam" id="PF22461">
    <property type="entry name" value="SLBB_2"/>
    <property type="match status" value="1"/>
</dbReference>
<dbReference type="GO" id="GO:0015288">
    <property type="term" value="F:porin activity"/>
    <property type="evidence" value="ECO:0007669"/>
    <property type="project" value="UniProtKB-KW"/>
</dbReference>
<evidence type="ECO:0000256" key="9">
    <source>
        <dbReference type="ARBA" id="ARBA00023065"/>
    </source>
</evidence>
<evidence type="ECO:0000256" key="1">
    <source>
        <dbReference type="ARBA" id="ARBA00004571"/>
    </source>
</evidence>
<evidence type="ECO:0000256" key="3">
    <source>
        <dbReference type="ARBA" id="ARBA00022448"/>
    </source>
</evidence>
<dbReference type="AlphaFoldDB" id="A0A239U6E4"/>
<proteinExistence type="inferred from homology"/>
<dbReference type="GO" id="GO:0006811">
    <property type="term" value="P:monoatomic ion transport"/>
    <property type="evidence" value="ECO:0007669"/>
    <property type="project" value="UniProtKB-KW"/>
</dbReference>
<keyword evidence="7 15" id="KW-0732">Signal</keyword>
<keyword evidence="10" id="KW-0626">Porin</keyword>
<keyword evidence="4" id="KW-1134">Transmembrane beta strand</keyword>
<dbReference type="eggNOG" id="COG1596">
    <property type="taxonomic scope" value="Bacteria"/>
</dbReference>
<dbReference type="GO" id="GO:0009279">
    <property type="term" value="C:cell outer membrane"/>
    <property type="evidence" value="ECO:0007669"/>
    <property type="project" value="UniProtKB-SubCell"/>
</dbReference>
<evidence type="ECO:0000256" key="2">
    <source>
        <dbReference type="ARBA" id="ARBA00009450"/>
    </source>
</evidence>
<dbReference type="Pfam" id="PF02563">
    <property type="entry name" value="Poly_export"/>
    <property type="match status" value="1"/>
</dbReference>
<organism evidence="18 19">
    <name type="scientific">Megamonas hypermegale</name>
    <dbReference type="NCBI Taxonomy" id="158847"/>
    <lineage>
        <taxon>Bacteria</taxon>
        <taxon>Bacillati</taxon>
        <taxon>Bacillota</taxon>
        <taxon>Negativicutes</taxon>
        <taxon>Selenomonadales</taxon>
        <taxon>Selenomonadaceae</taxon>
        <taxon>Megamonas</taxon>
    </lineage>
</organism>
<evidence type="ECO:0000256" key="6">
    <source>
        <dbReference type="ARBA" id="ARBA00022692"/>
    </source>
</evidence>
<feature type="domain" description="Polysaccharide export protein N-terminal" evidence="16">
    <location>
        <begin position="61"/>
        <end position="135"/>
    </location>
</feature>
<evidence type="ECO:0000256" key="15">
    <source>
        <dbReference type="SAM" id="SignalP"/>
    </source>
</evidence>
<feature type="chain" id="PRO_5011274463" evidence="15">
    <location>
        <begin position="22"/>
        <end position="250"/>
    </location>
</feature>
<dbReference type="InterPro" id="IPR054765">
    <property type="entry name" value="SLBB_dom"/>
</dbReference>
<evidence type="ECO:0000256" key="7">
    <source>
        <dbReference type="ARBA" id="ARBA00022729"/>
    </source>
</evidence>
<dbReference type="GO" id="GO:0015159">
    <property type="term" value="F:polysaccharide transmembrane transporter activity"/>
    <property type="evidence" value="ECO:0007669"/>
    <property type="project" value="InterPro"/>
</dbReference>
<dbReference type="InterPro" id="IPR049712">
    <property type="entry name" value="Poly_export"/>
</dbReference>
<keyword evidence="5" id="KW-0762">Sugar transport</keyword>
<name>A0A239U6E4_9FIRM</name>
<dbReference type="Gene3D" id="3.10.560.10">
    <property type="entry name" value="Outer membrane lipoprotein wza domain like"/>
    <property type="match status" value="1"/>
</dbReference>
<feature type="signal peptide" evidence="15">
    <location>
        <begin position="1"/>
        <end position="21"/>
    </location>
</feature>
<accession>A0A239U6E4</accession>
<dbReference type="PANTHER" id="PTHR33619:SF3">
    <property type="entry name" value="POLYSACCHARIDE EXPORT PROTEIN GFCE-RELATED"/>
    <property type="match status" value="1"/>
</dbReference>
<reference evidence="18 19" key="1">
    <citation type="submission" date="2017-06" db="EMBL/GenBank/DDBJ databases">
        <authorList>
            <consortium name="Pathogen Informatics"/>
        </authorList>
    </citation>
    <scope>NUCLEOTIDE SEQUENCE [LARGE SCALE GENOMIC DNA]</scope>
    <source>
        <strain evidence="18 19">NCTC10570</strain>
    </source>
</reference>
<keyword evidence="6" id="KW-0812">Transmembrane</keyword>
<dbReference type="InterPro" id="IPR003715">
    <property type="entry name" value="Poly_export_N"/>
</dbReference>
<dbReference type="GO" id="GO:0046930">
    <property type="term" value="C:pore complex"/>
    <property type="evidence" value="ECO:0007669"/>
    <property type="project" value="UniProtKB-KW"/>
</dbReference>
<keyword evidence="8" id="KW-0625">Polysaccharide transport</keyword>
<evidence type="ECO:0000256" key="13">
    <source>
        <dbReference type="ARBA" id="ARBA00023237"/>
    </source>
</evidence>
<evidence type="ECO:0000256" key="4">
    <source>
        <dbReference type="ARBA" id="ARBA00022452"/>
    </source>
</evidence>
<keyword evidence="13" id="KW-0998">Cell outer membrane</keyword>
<evidence type="ECO:0000256" key="8">
    <source>
        <dbReference type="ARBA" id="ARBA00023047"/>
    </source>
</evidence>
<feature type="domain" description="SLBB" evidence="17">
    <location>
        <begin position="142"/>
        <end position="223"/>
    </location>
</feature>
<keyword evidence="19" id="KW-1185">Reference proteome</keyword>
<protein>
    <submittedName>
        <fullName evidence="18">Polysaccharide export protein Wza</fullName>
    </submittedName>
</protein>
<keyword evidence="12" id="KW-0564">Palmitate</keyword>
<keyword evidence="11" id="KW-0472">Membrane</keyword>
<keyword evidence="14" id="KW-0449">Lipoprotein</keyword>
<keyword evidence="9" id="KW-0406">Ion transport</keyword>
<evidence type="ECO:0000313" key="19">
    <source>
        <dbReference type="Proteomes" id="UP000215383"/>
    </source>
</evidence>
<evidence type="ECO:0000256" key="14">
    <source>
        <dbReference type="ARBA" id="ARBA00023288"/>
    </source>
</evidence>
<dbReference type="GeneID" id="78508163"/>
<sequence>MYKKVIVTTAMLSMLAATSFAADKTDDDTLYMGLNTVPIEVGADDTAVFKPAAITSISDYNHQYRLYKYDVISVRIIGFRDAQGLDNIMIGTDGYVNLPYAGSVKLAGLTLEEAKAVLMQKFSKYLKIPDMSVMVTSYGPRKVQVLGEVNNPGTVELASDDMNVTNAISKAGWVTTYGRIKKAQVIRIIDGTMYIKEANIKNYIEKHDITQNLALEDGDIVFIPKSNKIDYKQDILPLLNIYTTYKAITD</sequence>
<evidence type="ECO:0000256" key="12">
    <source>
        <dbReference type="ARBA" id="ARBA00023139"/>
    </source>
</evidence>
<evidence type="ECO:0000259" key="17">
    <source>
        <dbReference type="Pfam" id="PF22461"/>
    </source>
</evidence>
<evidence type="ECO:0000259" key="16">
    <source>
        <dbReference type="Pfam" id="PF02563"/>
    </source>
</evidence>
<dbReference type="Proteomes" id="UP000215383">
    <property type="component" value="Chromosome 1"/>
</dbReference>
<dbReference type="EMBL" id="LT906446">
    <property type="protein sequence ID" value="SNV05587.1"/>
    <property type="molecule type" value="Genomic_DNA"/>
</dbReference>
<evidence type="ECO:0000256" key="5">
    <source>
        <dbReference type="ARBA" id="ARBA00022597"/>
    </source>
</evidence>
<evidence type="ECO:0000256" key="11">
    <source>
        <dbReference type="ARBA" id="ARBA00023136"/>
    </source>
</evidence>
<gene>
    <name evidence="18" type="ORF">SAMEA4364220_02186</name>
</gene>
<comment type="subcellular location">
    <subcellularLocation>
        <location evidence="1">Cell outer membrane</location>
        <topology evidence="1">Multi-pass membrane protein</topology>
    </subcellularLocation>
</comment>